<evidence type="ECO:0000313" key="2">
    <source>
        <dbReference type="Proteomes" id="UP000095601"/>
    </source>
</evidence>
<evidence type="ECO:0008006" key="3">
    <source>
        <dbReference type="Google" id="ProtNLM"/>
    </source>
</evidence>
<dbReference type="STRING" id="237258.SAMN04489756_11916"/>
<evidence type="ECO:0000313" key="1">
    <source>
        <dbReference type="EMBL" id="OEL10765.1"/>
    </source>
</evidence>
<dbReference type="KEGG" id="cnr:EB819_02320"/>
<dbReference type="OrthoDB" id="9808473at2"/>
<keyword evidence="2" id="KW-1185">Reference proteome</keyword>
<dbReference type="Proteomes" id="UP000095601">
    <property type="component" value="Unassembled WGS sequence"/>
</dbReference>
<organism evidence="1 2">
    <name type="scientific">Cloacibacterium normanense</name>
    <dbReference type="NCBI Taxonomy" id="237258"/>
    <lineage>
        <taxon>Bacteria</taxon>
        <taxon>Pseudomonadati</taxon>
        <taxon>Bacteroidota</taxon>
        <taxon>Flavobacteriia</taxon>
        <taxon>Flavobacteriales</taxon>
        <taxon>Weeksellaceae</taxon>
    </lineage>
</organism>
<gene>
    <name evidence="1" type="ORF">BHF72_0138</name>
</gene>
<accession>A0A1E5UDM1</accession>
<dbReference type="InterPro" id="IPR021457">
    <property type="entry name" value="DUF3108"/>
</dbReference>
<dbReference type="PATRIC" id="fig|237258.4.peg.337"/>
<dbReference type="RefSeq" id="WP_069799379.1">
    <property type="nucleotide sequence ID" value="NZ_CP034157.1"/>
</dbReference>
<proteinExistence type="predicted"/>
<comment type="caution">
    <text evidence="1">The sequence shown here is derived from an EMBL/GenBank/DDBJ whole genome shotgun (WGS) entry which is preliminary data.</text>
</comment>
<dbReference type="EMBL" id="MKGI01000073">
    <property type="protein sequence ID" value="OEL10765.1"/>
    <property type="molecule type" value="Genomic_DNA"/>
</dbReference>
<name>A0A1E5UDM1_9FLAO</name>
<protein>
    <recommendedName>
        <fullName evidence="3">DUF3108 domain-containing protein</fullName>
    </recommendedName>
</protein>
<dbReference type="AlphaFoldDB" id="A0A1E5UDM1"/>
<sequence>MKKIFNFIFLLISITVFSQIDNIKSGEKLSYRLHYGFLNAGTATLTTNQITYKGKPHYRVTGIGKSTGAVRAFFKVDDVYESYINIATGLPSYYVRNVSEGGYRRHYETEFNHDNQSLTLTNKLDQTSKNFKTMRGIQDMLSSFYNLRSMDKSKFKVGSNIKMNVWIDDESYPFMLKVVAVENKTTKFGDISCLKIKPYVMSGRIFKSQEGVTMWVTNDENHVPVEIRAELLVGSLKASLDGYANVKYPLNFSK</sequence>
<dbReference type="Pfam" id="PF11306">
    <property type="entry name" value="DUF3108"/>
    <property type="match status" value="1"/>
</dbReference>
<reference evidence="1 2" key="1">
    <citation type="submission" date="2016-09" db="EMBL/GenBank/DDBJ databases">
        <authorList>
            <person name="Capua I."/>
            <person name="De Benedictis P."/>
            <person name="Joannis T."/>
            <person name="Lombin L.H."/>
            <person name="Cattoli G."/>
        </authorList>
    </citation>
    <scope>NUCLEOTIDE SEQUENCE [LARGE SCALE GENOMIC DNA]</scope>
    <source>
        <strain evidence="1 2">NRS-1</strain>
    </source>
</reference>